<keyword evidence="3" id="KW-1185">Reference proteome</keyword>
<dbReference type="EMBL" id="AP014879">
    <property type="protein sequence ID" value="BAV32655.1"/>
    <property type="molecule type" value="Genomic_DNA"/>
</dbReference>
<dbReference type="Gene3D" id="1.20.58.220">
    <property type="entry name" value="Phosphate transport system protein phou homolog 2, domain 2"/>
    <property type="match status" value="1"/>
</dbReference>
<reference evidence="2 3" key="1">
    <citation type="submission" date="2015-05" db="EMBL/GenBank/DDBJ databases">
        <title>Complete genome sequence of a sulfur-oxidizing gammaproteobacterium strain HA5.</title>
        <authorList>
            <person name="Miura A."/>
            <person name="Kojima H."/>
            <person name="Fukui M."/>
        </authorList>
    </citation>
    <scope>NUCLEOTIDE SEQUENCE [LARGE SCALE GENOMIC DNA]</scope>
    <source>
        <strain evidence="2 3">HA5</strain>
    </source>
</reference>
<dbReference type="InterPro" id="IPR052912">
    <property type="entry name" value="UPF0111_domain"/>
</dbReference>
<dbReference type="InterPro" id="IPR018445">
    <property type="entry name" value="Put_Phosphate_transp_reg"/>
</dbReference>
<dbReference type="InterPro" id="IPR038078">
    <property type="entry name" value="PhoU-like_sf"/>
</dbReference>
<accession>A0A1B4XD02</accession>
<dbReference type="OrthoDB" id="9797568at2"/>
<dbReference type="AlphaFoldDB" id="A0A1B4XD02"/>
<dbReference type="KEGG" id="slim:SCL_0333"/>
<gene>
    <name evidence="2" type="ORF">SCL_0333</name>
</gene>
<comment type="similarity">
    <text evidence="1">Belongs to the UPF0111 family.</text>
</comment>
<evidence type="ECO:0000313" key="3">
    <source>
        <dbReference type="Proteomes" id="UP000243180"/>
    </source>
</evidence>
<dbReference type="Proteomes" id="UP000243180">
    <property type="component" value="Chromosome"/>
</dbReference>
<sequence>MANFLSFLIPQDKKFFRLFEKASANLLATSRALVEMVNTASADKRKELIREIEHLEHIGDNLTHETLNELSTNFITPFDREDIHAMVASLDDVVDFIHGAAKRIDLYKLTEIPPSMCKLADLVLQGAQELHAAVSNLKDIKKPELIREACVKINSIENHADDIFDMAIAQLFDEEKDAIMLIKTKEVLSALETATDKCEDAANAISSMIVKYS</sequence>
<evidence type="ECO:0008006" key="4">
    <source>
        <dbReference type="Google" id="ProtNLM"/>
    </source>
</evidence>
<organism evidence="2 3">
    <name type="scientific">Sulfuricaulis limicola</name>
    <dbReference type="NCBI Taxonomy" id="1620215"/>
    <lineage>
        <taxon>Bacteria</taxon>
        <taxon>Pseudomonadati</taxon>
        <taxon>Pseudomonadota</taxon>
        <taxon>Gammaproteobacteria</taxon>
        <taxon>Acidiferrobacterales</taxon>
        <taxon>Acidiferrobacteraceae</taxon>
        <taxon>Sulfuricaulis</taxon>
    </lineage>
</organism>
<proteinExistence type="inferred from homology"/>
<evidence type="ECO:0000313" key="2">
    <source>
        <dbReference type="EMBL" id="BAV32655.1"/>
    </source>
</evidence>
<dbReference type="PANTHER" id="PTHR37298">
    <property type="entry name" value="UPF0111 PROTEIN YKAA"/>
    <property type="match status" value="1"/>
</dbReference>
<dbReference type="Pfam" id="PF01865">
    <property type="entry name" value="PhoU_div"/>
    <property type="match status" value="1"/>
</dbReference>
<dbReference type="InParanoid" id="A0A1B4XD02"/>
<name>A0A1B4XD02_9GAMM</name>
<dbReference type="RefSeq" id="WP_096359372.1">
    <property type="nucleotide sequence ID" value="NZ_AP014879.1"/>
</dbReference>
<dbReference type="SUPFAM" id="SSF109755">
    <property type="entry name" value="PhoU-like"/>
    <property type="match status" value="1"/>
</dbReference>
<dbReference type="PANTHER" id="PTHR37298:SF1">
    <property type="entry name" value="UPF0111 PROTEIN YKAA"/>
    <property type="match status" value="1"/>
</dbReference>
<protein>
    <recommendedName>
        <fullName evidence="4">Phosphate transport regulator</fullName>
    </recommendedName>
</protein>
<evidence type="ECO:0000256" key="1">
    <source>
        <dbReference type="ARBA" id="ARBA00008591"/>
    </source>
</evidence>